<dbReference type="RefSeq" id="WP_025359470.1">
    <property type="nucleotide sequence ID" value="NZ_BAAABQ010000010.1"/>
</dbReference>
<accession>A0ABR6B7N0</accession>
<feature type="region of interest" description="Disordered" evidence="1">
    <location>
        <begin position="33"/>
        <end position="65"/>
    </location>
</feature>
<dbReference type="Proteomes" id="UP000517916">
    <property type="component" value="Unassembled WGS sequence"/>
</dbReference>
<keyword evidence="3" id="KW-1185">Reference proteome</keyword>
<sequence>MTQPDSTEFSATPQRAIAAKGLTLDRIVHRPHERGHALSADTLSYWTTGRGQSERPRGLHWDRTR</sequence>
<comment type="caution">
    <text evidence="2">The sequence shown here is derived from an EMBL/GenBank/DDBJ whole genome shotgun (WGS) entry which is preliminary data.</text>
</comment>
<feature type="compositionally biased region" description="Polar residues" evidence="1">
    <location>
        <begin position="41"/>
        <end position="51"/>
    </location>
</feature>
<evidence type="ECO:0000256" key="1">
    <source>
        <dbReference type="SAM" id="MobiDB-lite"/>
    </source>
</evidence>
<name>A0ABR6B7N0_9PSEU</name>
<reference evidence="2 3" key="1">
    <citation type="submission" date="2020-08" db="EMBL/GenBank/DDBJ databases">
        <title>Genomic Encyclopedia of Archaeal and Bacterial Type Strains, Phase II (KMG-II): from individual species to whole genera.</title>
        <authorList>
            <person name="Goeker M."/>
        </authorList>
    </citation>
    <scope>NUCLEOTIDE SEQUENCE [LARGE SCALE GENOMIC DNA]</scope>
    <source>
        <strain evidence="2 3">DSM 43850</strain>
    </source>
</reference>
<feature type="compositionally biased region" description="Basic and acidic residues" evidence="1">
    <location>
        <begin position="52"/>
        <end position="65"/>
    </location>
</feature>
<protein>
    <submittedName>
        <fullName evidence="2">Uncharacterized protein</fullName>
    </submittedName>
</protein>
<gene>
    <name evidence="2" type="ORF">BC739_000074</name>
</gene>
<proteinExistence type="predicted"/>
<dbReference type="EMBL" id="JACJID010000001">
    <property type="protein sequence ID" value="MBA8922877.1"/>
    <property type="molecule type" value="Genomic_DNA"/>
</dbReference>
<evidence type="ECO:0000313" key="3">
    <source>
        <dbReference type="Proteomes" id="UP000517916"/>
    </source>
</evidence>
<evidence type="ECO:0000313" key="2">
    <source>
        <dbReference type="EMBL" id="MBA8922877.1"/>
    </source>
</evidence>
<organism evidence="2 3">
    <name type="scientific">Kutzneria viridogrisea</name>
    <dbReference type="NCBI Taxonomy" id="47990"/>
    <lineage>
        <taxon>Bacteria</taxon>
        <taxon>Bacillati</taxon>
        <taxon>Actinomycetota</taxon>
        <taxon>Actinomycetes</taxon>
        <taxon>Pseudonocardiales</taxon>
        <taxon>Pseudonocardiaceae</taxon>
        <taxon>Kutzneria</taxon>
    </lineage>
</organism>